<dbReference type="Proteomes" id="UP000003835">
    <property type="component" value="Unassembled WGS sequence"/>
</dbReference>
<evidence type="ECO:0000259" key="1">
    <source>
        <dbReference type="Pfam" id="PF07176"/>
    </source>
</evidence>
<dbReference type="EMBL" id="DS989857">
    <property type="protein sequence ID" value="EDX73555.1"/>
    <property type="molecule type" value="Genomic_DNA"/>
</dbReference>
<proteinExistence type="predicted"/>
<sequence length="72" mass="8136">MDQTSQVIHTPTNRANRQFLRGALMSSALPNGKITLIETLQNYPTPEVHVEGNRLVEVVQKISRVTERLPKL</sequence>
<reference evidence="2 3" key="1">
    <citation type="submission" date="2008-07" db="EMBL/GenBank/DDBJ databases">
        <authorList>
            <person name="Tandeau de Marsac N."/>
            <person name="Ferriera S."/>
            <person name="Johnson J."/>
            <person name="Kravitz S."/>
            <person name="Beeson K."/>
            <person name="Sutton G."/>
            <person name="Rogers Y.-H."/>
            <person name="Friedman R."/>
            <person name="Frazier M."/>
            <person name="Venter J.C."/>
        </authorList>
    </citation>
    <scope>NUCLEOTIDE SEQUENCE [LARGE SCALE GENOMIC DNA]</scope>
    <source>
        <strain evidence="2 3">PCC 7420</strain>
    </source>
</reference>
<dbReference type="Pfam" id="PF07176">
    <property type="entry name" value="DUF1400"/>
    <property type="match status" value="1"/>
</dbReference>
<evidence type="ECO:0000313" key="2">
    <source>
        <dbReference type="EMBL" id="EDX73555.1"/>
    </source>
</evidence>
<dbReference type="AlphaFoldDB" id="B4VWT8"/>
<dbReference type="eggNOG" id="COG4188">
    <property type="taxonomic scope" value="Bacteria"/>
</dbReference>
<keyword evidence="3" id="KW-1185">Reference proteome</keyword>
<evidence type="ECO:0000313" key="3">
    <source>
        <dbReference type="Proteomes" id="UP000003835"/>
    </source>
</evidence>
<accession>B4VWT8</accession>
<organism evidence="2 3">
    <name type="scientific">Coleofasciculus chthonoplastes PCC 7420</name>
    <dbReference type="NCBI Taxonomy" id="118168"/>
    <lineage>
        <taxon>Bacteria</taxon>
        <taxon>Bacillati</taxon>
        <taxon>Cyanobacteriota</taxon>
        <taxon>Cyanophyceae</taxon>
        <taxon>Coleofasciculales</taxon>
        <taxon>Coleofasciculaceae</taxon>
        <taxon>Coleofasciculus</taxon>
    </lineage>
</organism>
<dbReference type="InterPro" id="IPR010802">
    <property type="entry name" value="DUF1400"/>
</dbReference>
<feature type="domain" description="DUF1400" evidence="1">
    <location>
        <begin position="2"/>
        <end position="50"/>
    </location>
</feature>
<gene>
    <name evidence="2" type="ORF">MC7420_3729</name>
</gene>
<name>B4VWT8_9CYAN</name>
<dbReference type="HOGENOM" id="CLU_201689_0_0_3"/>
<protein>
    <recommendedName>
        <fullName evidence="1">DUF1400 domain-containing protein</fullName>
    </recommendedName>
</protein>